<dbReference type="EMBL" id="EAAA01000490">
    <property type="status" value="NOT_ANNOTATED_CDS"/>
    <property type="molecule type" value="Genomic_DNA"/>
</dbReference>
<dbReference type="InParanoid" id="F6U212"/>
<dbReference type="PANTHER" id="PTHR45799">
    <property type="entry name" value="RETICULON-LIKE PROTEIN"/>
    <property type="match status" value="1"/>
</dbReference>
<feature type="region of interest" description="Disordered" evidence="7">
    <location>
        <begin position="43"/>
        <end position="173"/>
    </location>
</feature>
<dbReference type="AlphaFoldDB" id="F6U212"/>
<evidence type="ECO:0000259" key="8">
    <source>
        <dbReference type="PROSITE" id="PS50845"/>
    </source>
</evidence>
<dbReference type="OMA" id="ESHDFIN"/>
<protein>
    <recommendedName>
        <fullName evidence="6">Reticulon-like protein</fullName>
    </recommendedName>
</protein>
<evidence type="ECO:0000313" key="9">
    <source>
        <dbReference type="Ensembl" id="ENSCINP00000011832.3"/>
    </source>
</evidence>
<dbReference type="FunCoup" id="F6U212">
    <property type="interactions" value="5"/>
</dbReference>
<dbReference type="GO" id="GO:0005789">
    <property type="term" value="C:endoplasmic reticulum membrane"/>
    <property type="evidence" value="ECO:0007669"/>
    <property type="project" value="UniProtKB-SubCell"/>
</dbReference>
<dbReference type="GeneTree" id="ENSGT00940000169634"/>
<dbReference type="OrthoDB" id="567788at2759"/>
<evidence type="ECO:0000256" key="4">
    <source>
        <dbReference type="ARBA" id="ARBA00022989"/>
    </source>
</evidence>
<dbReference type="STRING" id="7719.ENSCINP00000011832"/>
<evidence type="ECO:0000256" key="7">
    <source>
        <dbReference type="SAM" id="MobiDB-lite"/>
    </source>
</evidence>
<keyword evidence="10" id="KW-1185">Reference proteome</keyword>
<feature type="transmembrane region" description="Helical" evidence="6">
    <location>
        <begin position="308"/>
        <end position="336"/>
    </location>
</feature>
<organism evidence="9 10">
    <name type="scientific">Ciona intestinalis</name>
    <name type="common">Transparent sea squirt</name>
    <name type="synonym">Ascidia intestinalis</name>
    <dbReference type="NCBI Taxonomy" id="7719"/>
    <lineage>
        <taxon>Eukaryota</taxon>
        <taxon>Metazoa</taxon>
        <taxon>Chordata</taxon>
        <taxon>Tunicata</taxon>
        <taxon>Ascidiacea</taxon>
        <taxon>Phlebobranchia</taxon>
        <taxon>Cionidae</taxon>
        <taxon>Ciona</taxon>
    </lineage>
</organism>
<dbReference type="Pfam" id="PF02453">
    <property type="entry name" value="Reticulon"/>
    <property type="match status" value="1"/>
</dbReference>
<evidence type="ECO:0000256" key="3">
    <source>
        <dbReference type="ARBA" id="ARBA00022824"/>
    </source>
</evidence>
<dbReference type="InterPro" id="IPR003388">
    <property type="entry name" value="Reticulon"/>
</dbReference>
<evidence type="ECO:0000256" key="6">
    <source>
        <dbReference type="RuleBase" id="RU363132"/>
    </source>
</evidence>
<sequence>MATISFEQDFASEKCLKAYYDQLPTETAPFSLDGFSSEANIPSYTDNLEADPNQAYSGFDFSEEKAEEPVLQSQPDLLSHSDVIPQKFGSLDDVREVDDVEDRPEEDTQPELEPETKPEMPEPLIDLAPKDPIDTLLPQSSEEDIEDKPLTPDPEPVKEQVEDIPEDPLPDSTTSAAEISPLLKFSIGGVKDLLYWRDIKVSGVVFGLTLLVLLSLCCFSVVSVISYLTLSLLTVTVAFRLYKLVLQTLNGTQQPNPFQSLLDMEVTLSKDQIHKYADVILDHLNCTLVCTRDLVLVKNMVASLKFAVFMWLLTYIGCCFNGLTLLILGVIAAFVLPPIYEKYQVPIDNHYNLVAQKFAQVANAVRSKIPGAKPKTQ</sequence>
<dbReference type="Proteomes" id="UP000008144">
    <property type="component" value="Chromosome 10"/>
</dbReference>
<dbReference type="RefSeq" id="XP_018669109.1">
    <property type="nucleotide sequence ID" value="XM_018813564.2"/>
</dbReference>
<reference evidence="10" key="1">
    <citation type="journal article" date="2002" name="Science">
        <title>The draft genome of Ciona intestinalis: insights into chordate and vertebrate origins.</title>
        <authorList>
            <person name="Dehal P."/>
            <person name="Satou Y."/>
            <person name="Campbell R.K."/>
            <person name="Chapman J."/>
            <person name="Degnan B."/>
            <person name="De Tomaso A."/>
            <person name="Davidson B."/>
            <person name="Di Gregorio A."/>
            <person name="Gelpke M."/>
            <person name="Goodstein D.M."/>
            <person name="Harafuji N."/>
            <person name="Hastings K.E."/>
            <person name="Ho I."/>
            <person name="Hotta K."/>
            <person name="Huang W."/>
            <person name="Kawashima T."/>
            <person name="Lemaire P."/>
            <person name="Martinez D."/>
            <person name="Meinertzhagen I.A."/>
            <person name="Necula S."/>
            <person name="Nonaka M."/>
            <person name="Putnam N."/>
            <person name="Rash S."/>
            <person name="Saiga H."/>
            <person name="Satake M."/>
            <person name="Terry A."/>
            <person name="Yamada L."/>
            <person name="Wang H.G."/>
            <person name="Awazu S."/>
            <person name="Azumi K."/>
            <person name="Boore J."/>
            <person name="Branno M."/>
            <person name="Chin-Bow S."/>
            <person name="DeSantis R."/>
            <person name="Doyle S."/>
            <person name="Francino P."/>
            <person name="Keys D.N."/>
            <person name="Haga S."/>
            <person name="Hayashi H."/>
            <person name="Hino K."/>
            <person name="Imai K.S."/>
            <person name="Inaba K."/>
            <person name="Kano S."/>
            <person name="Kobayashi K."/>
            <person name="Kobayashi M."/>
            <person name="Lee B.I."/>
            <person name="Makabe K.W."/>
            <person name="Manohar C."/>
            <person name="Matassi G."/>
            <person name="Medina M."/>
            <person name="Mochizuki Y."/>
            <person name="Mount S."/>
            <person name="Morishita T."/>
            <person name="Miura S."/>
            <person name="Nakayama A."/>
            <person name="Nishizaka S."/>
            <person name="Nomoto H."/>
            <person name="Ohta F."/>
            <person name="Oishi K."/>
            <person name="Rigoutsos I."/>
            <person name="Sano M."/>
            <person name="Sasaki A."/>
            <person name="Sasakura Y."/>
            <person name="Shoguchi E."/>
            <person name="Shin-i T."/>
            <person name="Spagnuolo A."/>
            <person name="Stainier D."/>
            <person name="Suzuki M.M."/>
            <person name="Tassy O."/>
            <person name="Takatori N."/>
            <person name="Tokuoka M."/>
            <person name="Yagi K."/>
            <person name="Yoshizaki F."/>
            <person name="Wada S."/>
            <person name="Zhang C."/>
            <person name="Hyatt P.D."/>
            <person name="Larimer F."/>
            <person name="Detter C."/>
            <person name="Doggett N."/>
            <person name="Glavina T."/>
            <person name="Hawkins T."/>
            <person name="Richardson P."/>
            <person name="Lucas S."/>
            <person name="Kohara Y."/>
            <person name="Levine M."/>
            <person name="Satoh N."/>
            <person name="Rokhsar D.S."/>
        </authorList>
    </citation>
    <scope>NUCLEOTIDE SEQUENCE [LARGE SCALE GENOMIC DNA]</scope>
</reference>
<dbReference type="PANTHER" id="PTHR45799:SF1">
    <property type="entry name" value="RETICULON-4"/>
    <property type="match status" value="1"/>
</dbReference>
<accession>A0A1W5BE16</accession>
<reference evidence="9" key="2">
    <citation type="journal article" date="2008" name="Genome Biol.">
        <title>Improved genome assembly and evidence-based global gene model set for the chordate Ciona intestinalis: new insight into intron and operon populations.</title>
        <authorList>
            <person name="Satou Y."/>
            <person name="Mineta K."/>
            <person name="Ogasawara M."/>
            <person name="Sasakura Y."/>
            <person name="Shoguchi E."/>
            <person name="Ueno K."/>
            <person name="Yamada L."/>
            <person name="Matsumoto J."/>
            <person name="Wasserscheid J."/>
            <person name="Dewar K."/>
            <person name="Wiley G.B."/>
            <person name="Macmil S.L."/>
            <person name="Roe B.A."/>
            <person name="Zeller R.W."/>
            <person name="Hastings K.E."/>
            <person name="Lemaire P."/>
            <person name="Lindquist E."/>
            <person name="Endo T."/>
            <person name="Hotta K."/>
            <person name="Inaba K."/>
        </authorList>
    </citation>
    <scope>NUCLEOTIDE SEQUENCE [LARGE SCALE GENOMIC DNA]</scope>
    <source>
        <strain evidence="9">wild type</strain>
    </source>
</reference>
<feature type="transmembrane region" description="Helical" evidence="6">
    <location>
        <begin position="204"/>
        <end position="230"/>
    </location>
</feature>
<dbReference type="Ensembl" id="ENSCINT00000011832.3">
    <property type="protein sequence ID" value="ENSCINP00000011832.3"/>
    <property type="gene ID" value="ENSCING00000005727.3"/>
</dbReference>
<evidence type="ECO:0000256" key="2">
    <source>
        <dbReference type="ARBA" id="ARBA00022692"/>
    </source>
</evidence>
<dbReference type="GeneID" id="100169898"/>
<keyword evidence="4 6" id="KW-1133">Transmembrane helix</keyword>
<accession>F6U212</accession>
<feature type="compositionally biased region" description="Basic and acidic residues" evidence="7">
    <location>
        <begin position="147"/>
        <end position="161"/>
    </location>
</feature>
<dbReference type="Gene3D" id="1.20.5.2480">
    <property type="match status" value="1"/>
</dbReference>
<reference evidence="9" key="3">
    <citation type="submission" date="2025-08" db="UniProtKB">
        <authorList>
            <consortium name="Ensembl"/>
        </authorList>
    </citation>
    <scope>IDENTIFICATION</scope>
</reference>
<dbReference type="InterPro" id="IPR046964">
    <property type="entry name" value="RTN1-4"/>
</dbReference>
<evidence type="ECO:0000313" key="10">
    <source>
        <dbReference type="Proteomes" id="UP000008144"/>
    </source>
</evidence>
<gene>
    <name evidence="9" type="primary">rtn</name>
</gene>
<dbReference type="CTD" id="100169898"/>
<keyword evidence="3 6" id="KW-0256">Endoplasmic reticulum</keyword>
<feature type="domain" description="Reticulon" evidence="8">
    <location>
        <begin position="190"/>
        <end position="377"/>
    </location>
</feature>
<name>F6U212_CIOIN</name>
<dbReference type="PROSITE" id="PS50845">
    <property type="entry name" value="RETICULON"/>
    <property type="match status" value="1"/>
</dbReference>
<proteinExistence type="predicted"/>
<reference evidence="9" key="4">
    <citation type="submission" date="2025-09" db="UniProtKB">
        <authorList>
            <consortium name="Ensembl"/>
        </authorList>
    </citation>
    <scope>IDENTIFICATION</scope>
</reference>
<evidence type="ECO:0000256" key="5">
    <source>
        <dbReference type="ARBA" id="ARBA00023136"/>
    </source>
</evidence>
<feature type="compositionally biased region" description="Acidic residues" evidence="7">
    <location>
        <begin position="95"/>
        <end position="113"/>
    </location>
</feature>
<comment type="subcellular location">
    <subcellularLocation>
        <location evidence="1 6">Endoplasmic reticulum membrane</location>
        <topology evidence="1 6">Multi-pass membrane protein</topology>
    </subcellularLocation>
</comment>
<evidence type="ECO:0000256" key="1">
    <source>
        <dbReference type="ARBA" id="ARBA00004477"/>
    </source>
</evidence>
<keyword evidence="5 6" id="KW-0472">Membrane</keyword>
<keyword evidence="2 6" id="KW-0812">Transmembrane</keyword>